<evidence type="ECO:0000313" key="9">
    <source>
        <dbReference type="EMBL" id="ODA30406.1"/>
    </source>
</evidence>
<evidence type="ECO:0000256" key="6">
    <source>
        <dbReference type="SAM" id="MobiDB-lite"/>
    </source>
</evidence>
<dbReference type="GO" id="GO:0003735">
    <property type="term" value="F:structural constituent of ribosome"/>
    <property type="evidence" value="ECO:0007669"/>
    <property type="project" value="InterPro"/>
</dbReference>
<dbReference type="InterPro" id="IPR002171">
    <property type="entry name" value="Ribosomal_uL2"/>
</dbReference>
<dbReference type="InterPro" id="IPR022669">
    <property type="entry name" value="Ribosomal_uL2_C"/>
</dbReference>
<keyword evidence="2 5" id="KW-0689">Ribosomal protein</keyword>
<evidence type="ECO:0000259" key="8">
    <source>
        <dbReference type="SMART" id="SM01383"/>
    </source>
</evidence>
<dbReference type="SUPFAM" id="SSF50104">
    <property type="entry name" value="Translation proteins SH3-like domain"/>
    <property type="match status" value="1"/>
</dbReference>
<proteinExistence type="inferred from homology"/>
<dbReference type="Gene3D" id="2.30.30.30">
    <property type="match status" value="1"/>
</dbReference>
<dbReference type="InterPro" id="IPR022666">
    <property type="entry name" value="Ribosomal_uL2_RNA-bd_dom"/>
</dbReference>
<dbReference type="GO" id="GO:0019843">
    <property type="term" value="F:rRNA binding"/>
    <property type="evidence" value="ECO:0007669"/>
    <property type="project" value="UniProtKB-UniRule"/>
</dbReference>
<comment type="similarity">
    <text evidence="1 5">Belongs to the universal ribosomal protein uL2 family.</text>
</comment>
<dbReference type="RefSeq" id="WP_068848628.1">
    <property type="nucleotide sequence ID" value="NZ_LYDR01000110.1"/>
</dbReference>
<dbReference type="InterPro" id="IPR014722">
    <property type="entry name" value="Rib_uL2_dom2"/>
</dbReference>
<keyword evidence="3 5" id="KW-0687">Ribonucleoprotein</keyword>
<keyword evidence="10" id="KW-1185">Reference proteome</keyword>
<comment type="subunit">
    <text evidence="5">Part of the 50S ribosomal subunit. Forms a bridge to the 30S subunit in the 70S ribosome.</text>
</comment>
<dbReference type="Proteomes" id="UP000094828">
    <property type="component" value="Unassembled WGS sequence"/>
</dbReference>
<dbReference type="STRING" id="1841610.A6X21_00605"/>
<keyword evidence="5" id="KW-0694">RNA-binding</keyword>
<dbReference type="InterPro" id="IPR005880">
    <property type="entry name" value="Ribosomal_uL2_bac/org-type"/>
</dbReference>
<feature type="compositionally biased region" description="Basic residues" evidence="6">
    <location>
        <begin position="257"/>
        <end position="271"/>
    </location>
</feature>
<feature type="domain" description="Large ribosomal subunit protein uL2 C-terminal" evidence="7">
    <location>
        <begin position="127"/>
        <end position="255"/>
    </location>
</feature>
<dbReference type="InterPro" id="IPR014726">
    <property type="entry name" value="Ribosomal_uL2_dom3"/>
</dbReference>
<dbReference type="GO" id="GO:0002181">
    <property type="term" value="P:cytoplasmic translation"/>
    <property type="evidence" value="ECO:0007669"/>
    <property type="project" value="TreeGrafter"/>
</dbReference>
<dbReference type="GO" id="GO:0016740">
    <property type="term" value="F:transferase activity"/>
    <property type="evidence" value="ECO:0007669"/>
    <property type="project" value="InterPro"/>
</dbReference>
<comment type="function">
    <text evidence="5">One of the primary rRNA binding proteins. Required for association of the 30S and 50S subunits to form the 70S ribosome, for tRNA binding and peptide bond formation. It has been suggested to have peptidyltransferase activity; this is somewhat controversial. Makes several contacts with the 16S rRNA in the 70S ribosome.</text>
</comment>
<gene>
    <name evidence="5" type="primary">rplB</name>
    <name evidence="9" type="ORF">A6X21_00605</name>
</gene>
<dbReference type="OrthoDB" id="9778722at2"/>
<reference evidence="9 10" key="1">
    <citation type="submission" date="2016-05" db="EMBL/GenBank/DDBJ databases">
        <title>Genomic and physiological characterization of Planctopirus sp. isolated from fresh water lake.</title>
        <authorList>
            <person name="Subhash Y."/>
            <person name="Ramana C."/>
        </authorList>
    </citation>
    <scope>NUCLEOTIDE SEQUENCE [LARGE SCALE GENOMIC DNA]</scope>
    <source>
        <strain evidence="9 10">JC280</strain>
    </source>
</reference>
<dbReference type="SMART" id="SM01383">
    <property type="entry name" value="Ribosomal_L2"/>
    <property type="match status" value="1"/>
</dbReference>
<keyword evidence="5" id="KW-0699">rRNA-binding</keyword>
<dbReference type="Gene3D" id="2.40.50.140">
    <property type="entry name" value="Nucleic acid-binding proteins"/>
    <property type="match status" value="1"/>
</dbReference>
<dbReference type="Pfam" id="PF03947">
    <property type="entry name" value="Ribosomal_L2_C"/>
    <property type="match status" value="1"/>
</dbReference>
<dbReference type="InterPro" id="IPR012340">
    <property type="entry name" value="NA-bd_OB-fold"/>
</dbReference>
<evidence type="ECO:0000256" key="5">
    <source>
        <dbReference type="HAMAP-Rule" id="MF_01320"/>
    </source>
</evidence>
<evidence type="ECO:0000256" key="1">
    <source>
        <dbReference type="ARBA" id="ARBA00005636"/>
    </source>
</evidence>
<dbReference type="PANTHER" id="PTHR13691:SF5">
    <property type="entry name" value="LARGE RIBOSOMAL SUBUNIT PROTEIN UL2M"/>
    <property type="match status" value="1"/>
</dbReference>
<protein>
    <recommendedName>
        <fullName evidence="4 5">Large ribosomal subunit protein uL2</fullName>
    </recommendedName>
</protein>
<accession>A0A1C3EAY6</accession>
<dbReference type="PIRSF" id="PIRSF002158">
    <property type="entry name" value="Ribosomal_L2"/>
    <property type="match status" value="1"/>
</dbReference>
<dbReference type="GO" id="GO:0015934">
    <property type="term" value="C:large ribosomal subunit"/>
    <property type="evidence" value="ECO:0007669"/>
    <property type="project" value="InterPro"/>
</dbReference>
<dbReference type="HAMAP" id="MF_01320_B">
    <property type="entry name" value="Ribosomal_uL2_B"/>
    <property type="match status" value="1"/>
</dbReference>
<dbReference type="FunFam" id="2.40.50.140:FF:000003">
    <property type="entry name" value="50S ribosomal protein L2"/>
    <property type="match status" value="1"/>
</dbReference>
<sequence length="286" mass="31221">MGVRFYKPTSAGRRGGMVSDFSEITDRKKKPEKSLVVPYKKTGGRNFQGKITSRHIGGGHKKMYRLIDFKRNKDNVTGVVTHIEYDPNRTCRIALVQYEDGEKRYILAPEGLAAGSKIMSANDGLEPIVGNCMPLEKIPTGTSVHNIELQPGRGGQLCRSAGVSAVVNARESGWAQITLPSGEVRRVPSSCRATIGVLGNGEHMNIVIGKAGRVRWMGKRPYVRGSAMNPIAHPMGGGEGRRSGGRHPVSPTGKLAKGGRTRNPRKTSRNAIVRRRKSVRYGQLKL</sequence>
<feature type="region of interest" description="Disordered" evidence="6">
    <location>
        <begin position="227"/>
        <end position="271"/>
    </location>
</feature>
<dbReference type="SUPFAM" id="SSF50249">
    <property type="entry name" value="Nucleic acid-binding proteins"/>
    <property type="match status" value="1"/>
</dbReference>
<dbReference type="PANTHER" id="PTHR13691">
    <property type="entry name" value="RIBOSOMAL PROTEIN L2"/>
    <property type="match status" value="1"/>
</dbReference>
<dbReference type="FunFam" id="4.10.950.10:FF:000001">
    <property type="entry name" value="50S ribosomal protein L2"/>
    <property type="match status" value="1"/>
</dbReference>
<dbReference type="EMBL" id="LYDR01000110">
    <property type="protein sequence ID" value="ODA30406.1"/>
    <property type="molecule type" value="Genomic_DNA"/>
</dbReference>
<dbReference type="NCBIfam" id="TIGR01171">
    <property type="entry name" value="rplB_bact"/>
    <property type="match status" value="1"/>
</dbReference>
<dbReference type="Pfam" id="PF00181">
    <property type="entry name" value="Ribosomal_L2_N"/>
    <property type="match status" value="1"/>
</dbReference>
<dbReference type="AlphaFoldDB" id="A0A1C3EAY6"/>
<dbReference type="SMART" id="SM01382">
    <property type="entry name" value="Ribosomal_L2_C"/>
    <property type="match status" value="1"/>
</dbReference>
<dbReference type="FunFam" id="2.30.30.30:FF:000001">
    <property type="entry name" value="50S ribosomal protein L2"/>
    <property type="match status" value="1"/>
</dbReference>
<evidence type="ECO:0000313" key="10">
    <source>
        <dbReference type="Proteomes" id="UP000094828"/>
    </source>
</evidence>
<evidence type="ECO:0000256" key="4">
    <source>
        <dbReference type="ARBA" id="ARBA00035242"/>
    </source>
</evidence>
<comment type="caution">
    <text evidence="9">The sequence shown here is derived from an EMBL/GenBank/DDBJ whole genome shotgun (WGS) entry which is preliminary data.</text>
</comment>
<evidence type="ECO:0000259" key="7">
    <source>
        <dbReference type="SMART" id="SM01382"/>
    </source>
</evidence>
<dbReference type="InterPro" id="IPR008991">
    <property type="entry name" value="Translation_prot_SH3-like_sf"/>
</dbReference>
<feature type="domain" description="Large ribosomal subunit protein uL2 RNA-binding" evidence="8">
    <location>
        <begin position="44"/>
        <end position="120"/>
    </location>
</feature>
<evidence type="ECO:0000256" key="3">
    <source>
        <dbReference type="ARBA" id="ARBA00023274"/>
    </source>
</evidence>
<name>A0A1C3EAY6_9PLAN</name>
<evidence type="ECO:0000256" key="2">
    <source>
        <dbReference type="ARBA" id="ARBA00022980"/>
    </source>
</evidence>
<dbReference type="Gene3D" id="4.10.950.10">
    <property type="entry name" value="Ribosomal protein L2, domain 3"/>
    <property type="match status" value="1"/>
</dbReference>
<organism evidence="9 10">
    <name type="scientific">Planctopirus hydrillae</name>
    <dbReference type="NCBI Taxonomy" id="1841610"/>
    <lineage>
        <taxon>Bacteria</taxon>
        <taxon>Pseudomonadati</taxon>
        <taxon>Planctomycetota</taxon>
        <taxon>Planctomycetia</taxon>
        <taxon>Planctomycetales</taxon>
        <taxon>Planctomycetaceae</taxon>
        <taxon>Planctopirus</taxon>
    </lineage>
</organism>